<dbReference type="EMBL" id="CP009921">
    <property type="protein sequence ID" value="AJI25668.1"/>
    <property type="molecule type" value="Genomic_DNA"/>
</dbReference>
<dbReference type="InterPro" id="IPR013783">
    <property type="entry name" value="Ig-like_fold"/>
</dbReference>
<feature type="domain" description="Bacterial Ig" evidence="1">
    <location>
        <begin position="798"/>
        <end position="876"/>
    </location>
</feature>
<evidence type="ECO:0000313" key="2">
    <source>
        <dbReference type="EMBL" id="AJI25668.1"/>
    </source>
</evidence>
<feature type="domain" description="Bacterial Ig" evidence="1">
    <location>
        <begin position="638"/>
        <end position="711"/>
    </location>
</feature>
<dbReference type="Proteomes" id="UP000031829">
    <property type="component" value="Plasmid pBMV_2"/>
</dbReference>
<dbReference type="Pfam" id="PF17936">
    <property type="entry name" value="Big_6"/>
    <property type="match status" value="6"/>
</dbReference>
<dbReference type="HOGENOM" id="CLU_279478_0_0_9"/>
<dbReference type="InterPro" id="IPR041498">
    <property type="entry name" value="Big_6"/>
</dbReference>
<evidence type="ECO:0000313" key="3">
    <source>
        <dbReference type="Proteomes" id="UP000031829"/>
    </source>
</evidence>
<evidence type="ECO:0000259" key="1">
    <source>
        <dbReference type="Pfam" id="PF17936"/>
    </source>
</evidence>
<dbReference type="AlphaFoldDB" id="A0A0B6AY69"/>
<gene>
    <name evidence="2" type="ORF">BG04_5880</name>
</gene>
<name>A0A0B6AY69_PRIM2</name>
<reference evidence="2 3" key="1">
    <citation type="journal article" date="2015" name="Genome Announc.">
        <title>Complete genome sequences for 35 biothreat assay-relevant bacillus species.</title>
        <authorList>
            <person name="Johnson S.L."/>
            <person name="Daligault H.E."/>
            <person name="Davenport K.W."/>
            <person name="Jaissle J."/>
            <person name="Frey K.G."/>
            <person name="Ladner J.T."/>
            <person name="Broomall S.M."/>
            <person name="Bishop-Lilly K.A."/>
            <person name="Bruce D.C."/>
            <person name="Gibbons H.S."/>
            <person name="Coyne S.R."/>
            <person name="Lo C.C."/>
            <person name="Meincke L."/>
            <person name="Munk A.C."/>
            <person name="Koroleva G.I."/>
            <person name="Rosenzweig C.N."/>
            <person name="Palacios G.F."/>
            <person name="Redden C.L."/>
            <person name="Minogue T.D."/>
            <person name="Chain P.S."/>
        </authorList>
    </citation>
    <scope>NUCLEOTIDE SEQUENCE [LARGE SCALE GENOMIC DNA]</scope>
    <source>
        <strain evidence="3">ATCC 14581 / DSM 32 / JCM 2506 / NBRC 15308 / NCIMB 9376 / NCTC 10342 / NRRL B-14308 / VKM B-512</strain>
        <plasmid evidence="2 3">pBMV_2</plasmid>
    </source>
</reference>
<protein>
    <submittedName>
        <fullName evidence="2">Bacterial Ig-like domain family protein</fullName>
    </submittedName>
</protein>
<feature type="domain" description="Bacterial Ig" evidence="1">
    <location>
        <begin position="883"/>
        <end position="961"/>
    </location>
</feature>
<organism evidence="2 3">
    <name type="scientific">Priestia megaterium (strain ATCC 14581 / DSM 32 / CCUG 1817 / JCM 2506 / NBRC 15308 / NCIMB 9376 / NCTC 10342 / NRRL B-14308 / VKM B-512 / Ford 19)</name>
    <name type="common">Bacillus megaterium</name>
    <dbReference type="NCBI Taxonomy" id="1348623"/>
    <lineage>
        <taxon>Bacteria</taxon>
        <taxon>Bacillati</taxon>
        <taxon>Bacillota</taxon>
        <taxon>Bacilli</taxon>
        <taxon>Bacillales</taxon>
        <taxon>Bacillaceae</taxon>
        <taxon>Priestia</taxon>
    </lineage>
</organism>
<dbReference type="KEGG" id="bmeg:BG04_5880"/>
<feature type="domain" description="Bacterial Ig" evidence="1">
    <location>
        <begin position="1047"/>
        <end position="1125"/>
    </location>
</feature>
<proteinExistence type="predicted"/>
<keyword evidence="2" id="KW-0614">Plasmid</keyword>
<feature type="domain" description="Bacterial Ig" evidence="1">
    <location>
        <begin position="717"/>
        <end position="793"/>
    </location>
</feature>
<geneLocation type="plasmid" evidence="2 3">
    <name>pBMV_2</name>
</geneLocation>
<sequence>MERVYMKKRSKRLMAIFVVAFVAFILFPTRFASAESVITLAPNETIEILGDGIITVSDVHDFVRYKGNTAEEYYASYYATRHKVMDNDERMVIQNTSGVAETVSIYSQPYKKVDHPALKKASMKTGESLEYTGGSDFAIPDSYESAYYRKDGTAYAYNPSQYHNHVSTFESAEISRAVFTMKDDQVIYGPYDTFKMPKRSETPAIKRVNMKKGDSWEYRGDSDFTIPGHYESAYYKEDGTAYAYYDSSFSDRFTKFLPGFSDEVKRAVLTMSEDQVIYGAYDTFKVPKVSTYPALKKVSVKKGDNWEYKGGSEFTIPSHYESVYYKEDGTALSYNDSDYSHRINNLSDAGAKRAVFTMVEDQDVYGPYETFKVPEQSKSPALKEMNLKKGQTIEFKGDTDFTVPYEFQKASYKSDGTANFYTEGGYSERFNKFSSNEVKRTVITVKRDQTIYGPYETFNIPEIVETPALKEIAVKKGENLEYNTNSDFIIPEGFTIATYKEDGLADFYSNWNYGEEVIKLPSKEAKRAVITMLSDQVIYGPYDAFEEPKRVQDPAIATIVMEPGDFLYFEDPKSAFTVPNQHEYTWYSSNGNEEKGISNSQANYVVDGGKKLSIKNTTAERQEIYGPYELLHVALLNVNGITDEDTVITGTTVNGASISIKVGTNVIAKGTAGSDGNFKINIPKQKANTILTTEVKPSNGNNSLSKQITVKLTPKVPNQPKVNEVSDNSTVISGTAEQNTVIDVKTSTSKIASGKTDEKGIFNVSVPKQKAGTQLLITAKNSVGESPIATTVVKDKTAPTPPKVNAITDQDTILTGTAEAGATVSANVGTKGIGSSVADKTGKFSIEISKQKAATKIGVTAKDAAGNSSEAVYTTVTVKPKTPIAPKVNAVADNSTVVTGTAEVNTFVYIKVGTTIIGNGKTDVKGKFSVAIPKQKAGTKILVTVKNTGGYSPYTTVVVLDKTPPNLPKVNDITDQQTVVTGTAELNSTVFIKAGTKVLASGKVDKNGKFSIKIIKQKAGTKVLITAKDVAGNEGTATVKTVQDKTAPTPPNVNKITSQTTIVTGTTEVSAKITIKVGKTIIGNGVADKTGKFKITIPKQKTGIKLSITAKDVANNESLVRSITVVK</sequence>
<accession>A0A0B6AY69</accession>
<dbReference type="Gene3D" id="2.60.40.10">
    <property type="entry name" value="Immunoglobulins"/>
    <property type="match status" value="6"/>
</dbReference>
<feature type="domain" description="Bacterial Ig" evidence="1">
    <location>
        <begin position="965"/>
        <end position="1044"/>
    </location>
</feature>